<organism evidence="2 3">
    <name type="scientific">Ensete ventricosum</name>
    <name type="common">Abyssinian banana</name>
    <name type="synonym">Musa ensete</name>
    <dbReference type="NCBI Taxonomy" id="4639"/>
    <lineage>
        <taxon>Eukaryota</taxon>
        <taxon>Viridiplantae</taxon>
        <taxon>Streptophyta</taxon>
        <taxon>Embryophyta</taxon>
        <taxon>Tracheophyta</taxon>
        <taxon>Spermatophyta</taxon>
        <taxon>Magnoliopsida</taxon>
        <taxon>Liliopsida</taxon>
        <taxon>Zingiberales</taxon>
        <taxon>Musaceae</taxon>
        <taxon>Ensete</taxon>
    </lineage>
</organism>
<feature type="region of interest" description="Disordered" evidence="1">
    <location>
        <begin position="1"/>
        <end position="21"/>
    </location>
</feature>
<evidence type="ECO:0000313" key="3">
    <source>
        <dbReference type="Proteomes" id="UP000287651"/>
    </source>
</evidence>
<proteinExistence type="predicted"/>
<accession>A0A427B2N2</accession>
<name>A0A427B2N2_ENSVE</name>
<feature type="compositionally biased region" description="Low complexity" evidence="1">
    <location>
        <begin position="10"/>
        <end position="21"/>
    </location>
</feature>
<dbReference type="Proteomes" id="UP000287651">
    <property type="component" value="Unassembled WGS sequence"/>
</dbReference>
<protein>
    <submittedName>
        <fullName evidence="2">Uncharacterized protein</fullName>
    </submittedName>
</protein>
<sequence>DEPRSSGPRSSLGIGSGSDDVVGSRREFARRFVEGIGKLDGNTSGDCRKKTIGLVVRMPKVAGLGVS</sequence>
<dbReference type="EMBL" id="AMZH03000635">
    <property type="protein sequence ID" value="RRT82733.1"/>
    <property type="molecule type" value="Genomic_DNA"/>
</dbReference>
<reference evidence="2 3" key="1">
    <citation type="journal article" date="2014" name="Agronomy (Basel)">
        <title>A Draft Genome Sequence for Ensete ventricosum, the Drought-Tolerant Tree Against Hunger.</title>
        <authorList>
            <person name="Harrison J."/>
            <person name="Moore K.A."/>
            <person name="Paszkiewicz K."/>
            <person name="Jones T."/>
            <person name="Grant M."/>
            <person name="Ambacheew D."/>
            <person name="Muzemil S."/>
            <person name="Studholme D.J."/>
        </authorList>
    </citation>
    <scope>NUCLEOTIDE SEQUENCE [LARGE SCALE GENOMIC DNA]</scope>
</reference>
<gene>
    <name evidence="2" type="ORF">B296_00002148</name>
</gene>
<comment type="caution">
    <text evidence="2">The sequence shown here is derived from an EMBL/GenBank/DDBJ whole genome shotgun (WGS) entry which is preliminary data.</text>
</comment>
<evidence type="ECO:0000256" key="1">
    <source>
        <dbReference type="SAM" id="MobiDB-lite"/>
    </source>
</evidence>
<evidence type="ECO:0000313" key="2">
    <source>
        <dbReference type="EMBL" id="RRT82733.1"/>
    </source>
</evidence>
<dbReference type="AlphaFoldDB" id="A0A427B2N2"/>
<feature type="non-terminal residue" evidence="2">
    <location>
        <position position="1"/>
    </location>
</feature>